<name>A0AAW1H0I1_SAPOF</name>
<organism evidence="2 3">
    <name type="scientific">Saponaria officinalis</name>
    <name type="common">Common soapwort</name>
    <name type="synonym">Lychnis saponaria</name>
    <dbReference type="NCBI Taxonomy" id="3572"/>
    <lineage>
        <taxon>Eukaryota</taxon>
        <taxon>Viridiplantae</taxon>
        <taxon>Streptophyta</taxon>
        <taxon>Embryophyta</taxon>
        <taxon>Tracheophyta</taxon>
        <taxon>Spermatophyta</taxon>
        <taxon>Magnoliopsida</taxon>
        <taxon>eudicotyledons</taxon>
        <taxon>Gunneridae</taxon>
        <taxon>Pentapetalae</taxon>
        <taxon>Caryophyllales</taxon>
        <taxon>Caryophyllaceae</taxon>
        <taxon>Caryophylleae</taxon>
        <taxon>Saponaria</taxon>
    </lineage>
</organism>
<keyword evidence="1" id="KW-0853">WD repeat</keyword>
<feature type="repeat" description="WD" evidence="1">
    <location>
        <begin position="280"/>
        <end position="309"/>
    </location>
</feature>
<dbReference type="InterPro" id="IPR001680">
    <property type="entry name" value="WD40_rpt"/>
</dbReference>
<dbReference type="EMBL" id="JBDFQZ010000013">
    <property type="protein sequence ID" value="KAK9670511.1"/>
    <property type="molecule type" value="Genomic_DNA"/>
</dbReference>
<comment type="caution">
    <text evidence="2">The sequence shown here is derived from an EMBL/GenBank/DDBJ whole genome shotgun (WGS) entry which is preliminary data.</text>
</comment>
<dbReference type="SUPFAM" id="SSF50978">
    <property type="entry name" value="WD40 repeat-like"/>
    <property type="match status" value="1"/>
</dbReference>
<gene>
    <name evidence="2" type="ORF">RND81_13G206200</name>
</gene>
<feature type="non-terminal residue" evidence="2">
    <location>
        <position position="1"/>
    </location>
</feature>
<dbReference type="InterPro" id="IPR036322">
    <property type="entry name" value="WD40_repeat_dom_sf"/>
</dbReference>
<dbReference type="PANTHER" id="PTHR22844">
    <property type="entry name" value="F-BOX AND WD40 DOMAIN PROTEIN"/>
    <property type="match status" value="1"/>
</dbReference>
<dbReference type="Pfam" id="PF00400">
    <property type="entry name" value="WD40"/>
    <property type="match status" value="3"/>
</dbReference>
<proteinExistence type="predicted"/>
<accession>A0AAW1H0I1</accession>
<sequence>LNPHPYWWHRPLNHAGLSHLHRVHHPPPLLHHCTLSLRYHDSNIHSIAISRGLLFTSSDTSSIRAWQLSNNCSELGYIRASSGDIRAMLARGNMLFTSNKDLKIRVWGFSSSNREMDRLIHPRKLSTLPKSRPLRLLLSKPSPQQHKDTISCMAYNLIDGILYIGSYDKTVEAWTLSDRKCVDTFVAHSDNINAMVITDDGYLFTCSSDGTLKMWTKVRNETRHTLTTILHFRPFPIYTLALSQVLITENSFLYSGASDGCIYFWEQHIPGEYYTRQGCVQGHQLGVLCLAVLEDKLISGSADTTIKIWRRKREHGGVYHECVGVLEGHKGPVKCVVCCLEEDCFVKGFMVFSAGLDCSFKAWKVKVLPQSSKDRSHLLDCGGDDGE</sequence>
<dbReference type="Gene3D" id="2.130.10.10">
    <property type="entry name" value="YVTN repeat-like/Quinoprotein amine dehydrogenase"/>
    <property type="match status" value="2"/>
</dbReference>
<dbReference type="InterPro" id="IPR015943">
    <property type="entry name" value="WD40/YVTN_repeat-like_dom_sf"/>
</dbReference>
<evidence type="ECO:0000313" key="3">
    <source>
        <dbReference type="Proteomes" id="UP001443914"/>
    </source>
</evidence>
<feature type="repeat" description="WD" evidence="1">
    <location>
        <begin position="143"/>
        <end position="184"/>
    </location>
</feature>
<dbReference type="PROSITE" id="PS50294">
    <property type="entry name" value="WD_REPEATS_REGION"/>
    <property type="match status" value="1"/>
</dbReference>
<dbReference type="Proteomes" id="UP001443914">
    <property type="component" value="Unassembled WGS sequence"/>
</dbReference>
<evidence type="ECO:0000256" key="1">
    <source>
        <dbReference type="PROSITE-ProRule" id="PRU00221"/>
    </source>
</evidence>
<evidence type="ECO:0000313" key="2">
    <source>
        <dbReference type="EMBL" id="KAK9670511.1"/>
    </source>
</evidence>
<keyword evidence="3" id="KW-1185">Reference proteome</keyword>
<reference evidence="2" key="1">
    <citation type="submission" date="2024-03" db="EMBL/GenBank/DDBJ databases">
        <title>WGS assembly of Saponaria officinalis var. Norfolk2.</title>
        <authorList>
            <person name="Jenkins J."/>
            <person name="Shu S."/>
            <person name="Grimwood J."/>
            <person name="Barry K."/>
            <person name="Goodstein D."/>
            <person name="Schmutz J."/>
            <person name="Leebens-Mack J."/>
            <person name="Osbourn A."/>
        </authorList>
    </citation>
    <scope>NUCLEOTIDE SEQUENCE [LARGE SCALE GENOMIC DNA]</scope>
    <source>
        <strain evidence="2">JIC</strain>
    </source>
</reference>
<dbReference type="PANTHER" id="PTHR22844:SF213">
    <property type="entry name" value="OS01G0232200 PROTEIN"/>
    <property type="match status" value="1"/>
</dbReference>
<protein>
    <submittedName>
        <fullName evidence="2">Uncharacterized protein</fullName>
    </submittedName>
</protein>
<dbReference type="SMART" id="SM00320">
    <property type="entry name" value="WD40"/>
    <property type="match status" value="7"/>
</dbReference>
<feature type="repeat" description="WD" evidence="1">
    <location>
        <begin position="185"/>
        <end position="225"/>
    </location>
</feature>
<dbReference type="PROSITE" id="PS50082">
    <property type="entry name" value="WD_REPEATS_2"/>
    <property type="match status" value="3"/>
</dbReference>
<dbReference type="InterPro" id="IPR045182">
    <property type="entry name" value="JINGUBANG-like"/>
</dbReference>
<dbReference type="AlphaFoldDB" id="A0AAW1H0I1"/>